<evidence type="ECO:0000259" key="2">
    <source>
        <dbReference type="PROSITE" id="PS50144"/>
    </source>
</evidence>
<evidence type="ECO:0000313" key="4">
    <source>
        <dbReference type="EMBL" id="GMN72114.1"/>
    </source>
</evidence>
<dbReference type="Gene3D" id="2.60.210.10">
    <property type="entry name" value="Apoptosis, Tumor Necrosis Factor Receptor Associated Protein 2, Chain A"/>
    <property type="match status" value="2"/>
</dbReference>
<reference evidence="3" key="1">
    <citation type="submission" date="2023-07" db="EMBL/GenBank/DDBJ databases">
        <title>draft genome sequence of fig (Ficus carica).</title>
        <authorList>
            <person name="Takahashi T."/>
            <person name="Nishimura K."/>
        </authorList>
    </citation>
    <scope>NUCLEOTIDE SEQUENCE</scope>
</reference>
<evidence type="ECO:0000313" key="5">
    <source>
        <dbReference type="Proteomes" id="UP001187192"/>
    </source>
</evidence>
<dbReference type="Proteomes" id="UP001187192">
    <property type="component" value="Unassembled WGS sequence"/>
</dbReference>
<dbReference type="Pfam" id="PF22486">
    <property type="entry name" value="MATH_2"/>
    <property type="match status" value="2"/>
</dbReference>
<evidence type="ECO:0000256" key="1">
    <source>
        <dbReference type="SAM" id="MobiDB-lite"/>
    </source>
</evidence>
<dbReference type="SUPFAM" id="SSF49599">
    <property type="entry name" value="TRAF domain-like"/>
    <property type="match status" value="2"/>
</dbReference>
<dbReference type="PANTHER" id="PTHR46162:SF9">
    <property type="entry name" value="MATH DOMAIN-CONTAINING PROTEIN"/>
    <property type="match status" value="1"/>
</dbReference>
<proteinExistence type="predicted"/>
<dbReference type="CDD" id="cd00121">
    <property type="entry name" value="MATH"/>
    <property type="match status" value="1"/>
</dbReference>
<dbReference type="EMBL" id="BTGU01011556">
    <property type="protein sequence ID" value="GMN72110.1"/>
    <property type="molecule type" value="Genomic_DNA"/>
</dbReference>
<name>A0AA88JFK4_FICCA</name>
<dbReference type="EMBL" id="BTGU01011557">
    <property type="protein sequence ID" value="GMN72114.1"/>
    <property type="molecule type" value="Genomic_DNA"/>
</dbReference>
<organism evidence="3 5">
    <name type="scientific">Ficus carica</name>
    <name type="common">Common fig</name>
    <dbReference type="NCBI Taxonomy" id="3494"/>
    <lineage>
        <taxon>Eukaryota</taxon>
        <taxon>Viridiplantae</taxon>
        <taxon>Streptophyta</taxon>
        <taxon>Embryophyta</taxon>
        <taxon>Tracheophyta</taxon>
        <taxon>Spermatophyta</taxon>
        <taxon>Magnoliopsida</taxon>
        <taxon>eudicotyledons</taxon>
        <taxon>Gunneridae</taxon>
        <taxon>Pentapetalae</taxon>
        <taxon>rosids</taxon>
        <taxon>fabids</taxon>
        <taxon>Rosales</taxon>
        <taxon>Moraceae</taxon>
        <taxon>Ficeae</taxon>
        <taxon>Ficus</taxon>
    </lineage>
</organism>
<sequence length="294" mass="33161">MASPRCPSFSSSSEKPEKSRENSELPSDLLLSEDDFSNEFHNLNYDTGFQTAPSSPPHTSVSADSSLPAKESTTNISSLPLPKLLRQPNIVPSPILLQDATVRRFHCLKTQWGIVKFMDLETFNHPPNGYLVNDTCSFGVEVFIVKTTSKAECLSMLNNPKTYKITWNIPNVSRRKSDEIGCFIAGDYKWRVRFYPNAYQAEQGKINNNVFVALELDSLLPAGNKLFVRYTFRVMDQKKDNHVERSGSNRMSSAFGFRDFMSQAKFKDPENGYLVDDACILEAEFEVLGLVTVE</sequence>
<evidence type="ECO:0000313" key="3">
    <source>
        <dbReference type="EMBL" id="GMN72110.1"/>
    </source>
</evidence>
<feature type="compositionally biased region" description="Low complexity" evidence="1">
    <location>
        <begin position="1"/>
        <end position="13"/>
    </location>
</feature>
<accession>A0AA88JFK4</accession>
<dbReference type="PANTHER" id="PTHR46162">
    <property type="entry name" value="TRAF-LIKE FAMILY PROTEIN"/>
    <property type="match status" value="1"/>
</dbReference>
<dbReference type="InterPro" id="IPR008974">
    <property type="entry name" value="TRAF-like"/>
</dbReference>
<protein>
    <recommendedName>
        <fullName evidence="2">MATH domain-containing protein</fullName>
    </recommendedName>
</protein>
<dbReference type="AlphaFoldDB" id="A0AA88JFK4"/>
<gene>
    <name evidence="3" type="ORF">TIFTF001_052789</name>
    <name evidence="4" type="ORF">TIFTF001_052790</name>
</gene>
<feature type="region of interest" description="Disordered" evidence="1">
    <location>
        <begin position="1"/>
        <end position="74"/>
    </location>
</feature>
<dbReference type="InterPro" id="IPR002083">
    <property type="entry name" value="MATH/TRAF_dom"/>
</dbReference>
<comment type="caution">
    <text evidence="3">The sequence shown here is derived from an EMBL/GenBank/DDBJ whole genome shotgun (WGS) entry which is preliminary data.</text>
</comment>
<dbReference type="PROSITE" id="PS50144">
    <property type="entry name" value="MATH"/>
    <property type="match status" value="1"/>
</dbReference>
<feature type="compositionally biased region" description="Basic and acidic residues" evidence="1">
    <location>
        <begin position="14"/>
        <end position="23"/>
    </location>
</feature>
<feature type="domain" description="MATH" evidence="2">
    <location>
        <begin position="162"/>
        <end position="285"/>
    </location>
</feature>
<keyword evidence="5" id="KW-1185">Reference proteome</keyword>
<feature type="compositionally biased region" description="Polar residues" evidence="1">
    <location>
        <begin position="40"/>
        <end position="74"/>
    </location>
</feature>